<name>W8PGT9_ENCIT</name>
<proteinExistence type="predicted"/>
<organism evidence="1 2">
    <name type="scientific">Encephalitozoon intestinalis (strain ATCC 50506)</name>
    <name type="common">Microsporidian parasite</name>
    <name type="synonym">Septata intestinalis</name>
    <dbReference type="NCBI Taxonomy" id="876142"/>
    <lineage>
        <taxon>Eukaryota</taxon>
        <taxon>Fungi</taxon>
        <taxon>Fungi incertae sedis</taxon>
        <taxon>Microsporidia</taxon>
        <taxon>Unikaryonidae</taxon>
        <taxon>Encephalitozoon</taxon>
    </lineage>
</organism>
<reference evidence="1 2" key="1">
    <citation type="journal article" date="2010" name="Nat. Commun.">
        <title>The complete sequence of the smallest known nuclear genome from the microsporidian Encephalitozoon intestinalis.</title>
        <authorList>
            <person name="Corradi N."/>
            <person name="Pombert J.-F."/>
            <person name="Farinelli L."/>
            <person name="Didier E.S."/>
            <person name="Keeling P.J."/>
        </authorList>
    </citation>
    <scope>NUCLEOTIDE SEQUENCE [LARGE SCALE GENOMIC DNA]</scope>
    <source>
        <strain evidence="1 2">ATCC 50506</strain>
    </source>
</reference>
<evidence type="ECO:0000313" key="2">
    <source>
        <dbReference type="Proteomes" id="UP000002313"/>
    </source>
</evidence>
<dbReference type="KEGG" id="ein:Eint_090265"/>
<dbReference type="VEuPathDB" id="MicrosporidiaDB:Eint_090265"/>
<dbReference type="RefSeq" id="XP_009161891.1">
    <property type="nucleotide sequence ID" value="XM_009163627.1"/>
</dbReference>
<evidence type="ECO:0000313" key="1">
    <source>
        <dbReference type="EMBL" id="AHL30146.1"/>
    </source>
</evidence>
<dbReference type="GeneID" id="20314081"/>
<dbReference type="EMBL" id="CP001950">
    <property type="protein sequence ID" value="AHL30146.1"/>
    <property type="molecule type" value="Genomic_DNA"/>
</dbReference>
<dbReference type="Proteomes" id="UP000002313">
    <property type="component" value="Chromosome IX"/>
</dbReference>
<accession>W8PGT9</accession>
<dbReference type="HOGENOM" id="CLU_2372797_0_0_1"/>
<sequence length="95" mass="11347">MDKESLEKFEAQISVLSSKEIEKVMKRLSKDEFDVFIEILERHNMDLDRDLEHGKNELLQRLENHRILFEDAWNAIPDGVRKHLTGYYQSMNDIL</sequence>
<dbReference type="OrthoDB" id="2191481at2759"/>
<keyword evidence="2" id="KW-1185">Reference proteome</keyword>
<gene>
    <name evidence="1" type="ORF">Eint_090265</name>
</gene>
<protein>
    <submittedName>
        <fullName evidence="1">Uncharacterized protein</fullName>
    </submittedName>
</protein>
<dbReference type="AlphaFoldDB" id="W8PGT9"/>
<reference evidence="1 2" key="2">
    <citation type="journal article" date="2012" name="Proc. Natl. Acad. Sci. U.S.A.">
        <title>Gain and loss of multiple functionally related, horizontally transferred genes in the reduced genomes of two microsporidian parasites.</title>
        <authorList>
            <person name="Pombert J.-F."/>
            <person name="Selman M."/>
            <person name="Burki F."/>
            <person name="Bardell F.T."/>
            <person name="Farinelli L."/>
            <person name="Solter L.F."/>
            <person name="Whitman D.W."/>
            <person name="Weiss L.M."/>
            <person name="Corradi N."/>
            <person name="Keeling P.J."/>
        </authorList>
    </citation>
    <scope>NUCLEOTIDE SEQUENCE [LARGE SCALE GENOMIC DNA]</scope>
    <source>
        <strain evidence="1 2">ATCC 50506</strain>
    </source>
</reference>